<organism evidence="2 3">
    <name type="scientific">Bittarella massiliensis</name>
    <name type="common">ex Durand et al. 2017</name>
    <dbReference type="NCBI Taxonomy" id="1720313"/>
    <lineage>
        <taxon>Bacteria</taxon>
        <taxon>Bacillati</taxon>
        <taxon>Bacillota</taxon>
        <taxon>Clostridia</taxon>
        <taxon>Eubacteriales</taxon>
        <taxon>Oscillospiraceae</taxon>
        <taxon>Bittarella (ex Durand et al. 2017)</taxon>
    </lineage>
</organism>
<dbReference type="Proteomes" id="UP000474718">
    <property type="component" value="Unassembled WGS sequence"/>
</dbReference>
<dbReference type="InterPro" id="IPR027417">
    <property type="entry name" value="P-loop_NTPase"/>
</dbReference>
<reference evidence="2" key="2">
    <citation type="submission" date="2016-11" db="EMBL/GenBank/DDBJ databases">
        <authorList>
            <person name="Varghese N."/>
            <person name="Submissions S."/>
        </authorList>
    </citation>
    <scope>NUCLEOTIDE SEQUENCE</scope>
    <source>
        <strain evidence="2">DSM 4029</strain>
    </source>
</reference>
<keyword evidence="4" id="KW-1185">Reference proteome</keyword>
<accession>A0AAQ1RWA0</accession>
<evidence type="ECO:0000313" key="1">
    <source>
        <dbReference type="EMBL" id="MZL68273.1"/>
    </source>
</evidence>
<protein>
    <submittedName>
        <fullName evidence="1">AAA family ATPase</fullName>
    </submittedName>
    <submittedName>
        <fullName evidence="2">Predicted kinase</fullName>
    </submittedName>
</protein>
<comment type="caution">
    <text evidence="2">The sequence shown here is derived from an EMBL/GenBank/DDBJ whole genome shotgun (WGS) entry which is preliminary data.</text>
</comment>
<dbReference type="AlphaFoldDB" id="A0AAQ1RWA0"/>
<evidence type="ECO:0000313" key="3">
    <source>
        <dbReference type="Proteomes" id="UP000184089"/>
    </source>
</evidence>
<keyword evidence="2" id="KW-0418">Kinase</keyword>
<reference evidence="1 4" key="3">
    <citation type="journal article" date="2019" name="Nat. Med.">
        <title>A library of human gut bacterial isolates paired with longitudinal multiomics data enables mechanistic microbiome research.</title>
        <authorList>
            <person name="Poyet M."/>
            <person name="Groussin M."/>
            <person name="Gibbons S.M."/>
            <person name="Avila-Pacheco J."/>
            <person name="Jiang X."/>
            <person name="Kearney S.M."/>
            <person name="Perrotta A.R."/>
            <person name="Berdy B."/>
            <person name="Zhao S."/>
            <person name="Lieberman T.D."/>
            <person name="Swanson P.K."/>
            <person name="Smith M."/>
            <person name="Roesemann S."/>
            <person name="Alexander J.E."/>
            <person name="Rich S.A."/>
            <person name="Livny J."/>
            <person name="Vlamakis H."/>
            <person name="Clish C."/>
            <person name="Bullock K."/>
            <person name="Deik A."/>
            <person name="Scott J."/>
            <person name="Pierce K.A."/>
            <person name="Xavier R.J."/>
            <person name="Alm E.J."/>
        </authorList>
    </citation>
    <scope>NUCLEOTIDE SEQUENCE [LARGE SCALE GENOMIC DNA]</scope>
    <source>
        <strain evidence="1 4">BIOML-A2</strain>
    </source>
</reference>
<dbReference type="SUPFAM" id="SSF52540">
    <property type="entry name" value="P-loop containing nucleoside triphosphate hydrolases"/>
    <property type="match status" value="1"/>
</dbReference>
<evidence type="ECO:0000313" key="2">
    <source>
        <dbReference type="EMBL" id="SHG22426.1"/>
    </source>
</evidence>
<gene>
    <name evidence="1" type="ORF">GT747_00590</name>
    <name evidence="2" type="ORF">SAMN05444424_1945</name>
</gene>
<reference evidence="3" key="1">
    <citation type="submission" date="2016-11" db="EMBL/GenBank/DDBJ databases">
        <authorList>
            <person name="Jaros S."/>
            <person name="Januszkiewicz K."/>
            <person name="Wedrychowicz H."/>
        </authorList>
    </citation>
    <scope>NUCLEOTIDE SEQUENCE [LARGE SCALE GENOMIC DNA]</scope>
    <source>
        <strain evidence="3">DSM 4029</strain>
    </source>
</reference>
<proteinExistence type="predicted"/>
<dbReference type="Proteomes" id="UP000184089">
    <property type="component" value="Unassembled WGS sequence"/>
</dbReference>
<dbReference type="Pfam" id="PF13671">
    <property type="entry name" value="AAA_33"/>
    <property type="match status" value="1"/>
</dbReference>
<dbReference type="GO" id="GO:0016301">
    <property type="term" value="F:kinase activity"/>
    <property type="evidence" value="ECO:0007669"/>
    <property type="project" value="UniProtKB-KW"/>
</dbReference>
<keyword evidence="2" id="KW-0808">Transferase</keyword>
<name>A0AAQ1RWA0_9FIRM</name>
<dbReference type="Gene3D" id="3.40.50.300">
    <property type="entry name" value="P-loop containing nucleotide triphosphate hydrolases"/>
    <property type="match status" value="1"/>
</dbReference>
<dbReference type="RefSeq" id="WP_021661026.1">
    <property type="nucleotide sequence ID" value="NZ_FQVY01000002.1"/>
</dbReference>
<dbReference type="EMBL" id="FQVY01000002">
    <property type="protein sequence ID" value="SHG22426.1"/>
    <property type="molecule type" value="Genomic_DNA"/>
</dbReference>
<evidence type="ECO:0000313" key="4">
    <source>
        <dbReference type="Proteomes" id="UP000474718"/>
    </source>
</evidence>
<sequence>MERKPTGTVYLLCGKTGSGKSTFARTWQAERGAALLSADELMLALFPEYLGEAHRAVWERCRTYLLARAEEIALAGADVLLDFGFWSAAERAETRARFAEAGVPVKLLLFTAPADLRARRLARRNADAQGREYRIGPAMQALFDSRFEPLAEGEADWVIRPGDKLPDCIG</sequence>
<dbReference type="EMBL" id="WWVX01000001">
    <property type="protein sequence ID" value="MZL68273.1"/>
    <property type="molecule type" value="Genomic_DNA"/>
</dbReference>